<dbReference type="NCBIfam" id="TIGR00091">
    <property type="entry name" value="tRNA (guanosine(46)-N7)-methyltransferase TrmB"/>
    <property type="match status" value="1"/>
</dbReference>
<feature type="binding site" evidence="9">
    <location>
        <position position="122"/>
    </location>
    <ligand>
        <name>substrate</name>
    </ligand>
</feature>
<evidence type="ECO:0000313" key="11">
    <source>
        <dbReference type="Proteomes" id="UP000252585"/>
    </source>
</evidence>
<gene>
    <name evidence="9" type="primary">trmB</name>
    <name evidence="10" type="ORF">DFR57_12427</name>
</gene>
<name>A0A368X3R6_9BACI</name>
<evidence type="ECO:0000256" key="9">
    <source>
        <dbReference type="HAMAP-Rule" id="MF_01057"/>
    </source>
</evidence>
<proteinExistence type="inferred from homology"/>
<dbReference type="InterPro" id="IPR003358">
    <property type="entry name" value="tRNA_(Gua-N-7)_MeTrfase_Trmb"/>
</dbReference>
<keyword evidence="6 9" id="KW-0819">tRNA processing</keyword>
<keyword evidence="4 9" id="KW-0808">Transferase</keyword>
<evidence type="ECO:0000313" key="10">
    <source>
        <dbReference type="EMBL" id="RCW62672.1"/>
    </source>
</evidence>
<dbReference type="Gene3D" id="3.40.50.150">
    <property type="entry name" value="Vaccinia Virus protein VP39"/>
    <property type="match status" value="1"/>
</dbReference>
<dbReference type="NCBIfam" id="NF001080">
    <property type="entry name" value="PRK00121.2-2"/>
    <property type="match status" value="1"/>
</dbReference>
<feature type="binding site" evidence="9">
    <location>
        <position position="118"/>
    </location>
    <ligand>
        <name>S-adenosyl-L-methionine</name>
        <dbReference type="ChEBI" id="CHEBI:59789"/>
    </ligand>
</feature>
<keyword evidence="3 9" id="KW-0489">Methyltransferase</keyword>
<dbReference type="OrthoDB" id="9802090at2"/>
<dbReference type="SUPFAM" id="SSF53335">
    <property type="entry name" value="S-adenosyl-L-methionine-dependent methyltransferases"/>
    <property type="match status" value="1"/>
</dbReference>
<dbReference type="PANTHER" id="PTHR23417:SF14">
    <property type="entry name" value="PENTACOTRIPEPTIDE-REPEAT REGION OF PRORP DOMAIN-CONTAINING PROTEIN"/>
    <property type="match status" value="1"/>
</dbReference>
<evidence type="ECO:0000256" key="5">
    <source>
        <dbReference type="ARBA" id="ARBA00022691"/>
    </source>
</evidence>
<dbReference type="FunFam" id="3.40.50.150:FF:000035">
    <property type="entry name" value="tRNA (guanine-N(7)-)-methyltransferase"/>
    <property type="match status" value="1"/>
</dbReference>
<evidence type="ECO:0000256" key="8">
    <source>
        <dbReference type="ARBA" id="ARBA00060767"/>
    </source>
</evidence>
<dbReference type="PANTHER" id="PTHR23417">
    <property type="entry name" value="3-DEOXY-D-MANNO-OCTULOSONIC-ACID TRANSFERASE/TRNA GUANINE-N 7 - -METHYLTRANSFERASE"/>
    <property type="match status" value="1"/>
</dbReference>
<reference evidence="10 11" key="1">
    <citation type="submission" date="2018-07" db="EMBL/GenBank/DDBJ databases">
        <title>Genomic Encyclopedia of Type Strains, Phase IV (KMG-IV): sequencing the most valuable type-strain genomes for metagenomic binning, comparative biology and taxonomic classification.</title>
        <authorList>
            <person name="Goeker M."/>
        </authorList>
    </citation>
    <scope>NUCLEOTIDE SEQUENCE [LARGE SCALE GENOMIC DNA]</scope>
    <source>
        <strain evidence="10 11">DSM 27696</strain>
    </source>
</reference>
<feature type="binding site" evidence="9">
    <location>
        <position position="44"/>
    </location>
    <ligand>
        <name>S-adenosyl-L-methionine</name>
        <dbReference type="ChEBI" id="CHEBI:59789"/>
    </ligand>
</feature>
<dbReference type="InterPro" id="IPR029063">
    <property type="entry name" value="SAM-dependent_MTases_sf"/>
</dbReference>
<dbReference type="RefSeq" id="WP_114354540.1">
    <property type="nucleotide sequence ID" value="NZ_QPJJ01000024.1"/>
</dbReference>
<sequence length="212" mass="24866">MRTRHKPWADDYLKENKHIVELEPVSKHKRWKDNFSEAQPIHLEIGTGKGQFICGMAKQYPNVNFVGIEVVKSIIVSAVQKVKDEDVNNVKLINEDAKDLREMFSENEIDHIYLNFSDPWPKNRHEKRRLTYSTFLEQYKTILKENGKVTLKTDNQSLFEYSLVSFSNFGMVLEEVTLDLHEIEDSTNVMTEYEEKFSAKGQPIYRCVARFV</sequence>
<feature type="binding site" evidence="9">
    <location>
        <position position="154"/>
    </location>
    <ligand>
        <name>substrate</name>
    </ligand>
</feature>
<organism evidence="10 11">
    <name type="scientific">Saliterribacillus persicus</name>
    <dbReference type="NCBI Taxonomy" id="930114"/>
    <lineage>
        <taxon>Bacteria</taxon>
        <taxon>Bacillati</taxon>
        <taxon>Bacillota</taxon>
        <taxon>Bacilli</taxon>
        <taxon>Bacillales</taxon>
        <taxon>Bacillaceae</taxon>
        <taxon>Saliterribacillus</taxon>
    </lineage>
</organism>
<feature type="region of interest" description="Interaction with RNA" evidence="9">
    <location>
        <begin position="124"/>
        <end position="129"/>
    </location>
</feature>
<dbReference type="EMBL" id="QPJJ01000024">
    <property type="protein sequence ID" value="RCW62672.1"/>
    <property type="molecule type" value="Genomic_DNA"/>
</dbReference>
<accession>A0A368X3R6</accession>
<evidence type="ECO:0000256" key="1">
    <source>
        <dbReference type="ARBA" id="ARBA00000142"/>
    </source>
</evidence>
<dbReference type="AlphaFoldDB" id="A0A368X3R6"/>
<keyword evidence="11" id="KW-1185">Reference proteome</keyword>
<feature type="binding site" evidence="9">
    <location>
        <position position="69"/>
    </location>
    <ligand>
        <name>S-adenosyl-L-methionine</name>
        <dbReference type="ChEBI" id="CHEBI:59789"/>
    </ligand>
</feature>
<comment type="similarity">
    <text evidence="8 9">Belongs to the class I-like SAM-binding methyltransferase superfamily. TrmB family.</text>
</comment>
<evidence type="ECO:0000256" key="3">
    <source>
        <dbReference type="ARBA" id="ARBA00022603"/>
    </source>
</evidence>
<dbReference type="InterPro" id="IPR055361">
    <property type="entry name" value="tRNA_methyltr_TrmB_bact"/>
</dbReference>
<evidence type="ECO:0000256" key="4">
    <source>
        <dbReference type="ARBA" id="ARBA00022679"/>
    </source>
</evidence>
<protein>
    <recommendedName>
        <fullName evidence="9">tRNA (guanine-N(7)-)-methyltransferase</fullName>
        <ecNumber evidence="9">2.1.1.33</ecNumber>
    </recommendedName>
    <alternativeName>
        <fullName evidence="9">tRNA (guanine(46)-N(7))-methyltransferase</fullName>
    </alternativeName>
    <alternativeName>
        <fullName evidence="9">tRNA(m7G46)-methyltransferase</fullName>
    </alternativeName>
</protein>
<evidence type="ECO:0000256" key="7">
    <source>
        <dbReference type="ARBA" id="ARBA00060552"/>
    </source>
</evidence>
<comment type="pathway">
    <text evidence="7 9">tRNA modification; N(7)-methylguanine-tRNA biosynthesis.</text>
</comment>
<dbReference type="Pfam" id="PF02390">
    <property type="entry name" value="Methyltransf_4"/>
    <property type="match status" value="1"/>
</dbReference>
<feature type="binding site" evidence="9">
    <location>
        <begin position="191"/>
        <end position="194"/>
    </location>
    <ligand>
        <name>substrate</name>
    </ligand>
</feature>
<comment type="catalytic activity">
    <reaction evidence="1 9">
        <text>guanosine(46) in tRNA + S-adenosyl-L-methionine = N(7)-methylguanosine(46) in tRNA + S-adenosyl-L-homocysteine</text>
        <dbReference type="Rhea" id="RHEA:42708"/>
        <dbReference type="Rhea" id="RHEA-COMP:10188"/>
        <dbReference type="Rhea" id="RHEA-COMP:10189"/>
        <dbReference type="ChEBI" id="CHEBI:57856"/>
        <dbReference type="ChEBI" id="CHEBI:59789"/>
        <dbReference type="ChEBI" id="CHEBI:74269"/>
        <dbReference type="ChEBI" id="CHEBI:74480"/>
        <dbReference type="EC" id="2.1.1.33"/>
    </reaction>
</comment>
<evidence type="ECO:0000256" key="2">
    <source>
        <dbReference type="ARBA" id="ARBA00003015"/>
    </source>
</evidence>
<dbReference type="GO" id="GO:0008176">
    <property type="term" value="F:tRNA (guanine(46)-N7)-methyltransferase activity"/>
    <property type="evidence" value="ECO:0007669"/>
    <property type="project" value="UniProtKB-UniRule"/>
</dbReference>
<dbReference type="Proteomes" id="UP000252585">
    <property type="component" value="Unassembled WGS sequence"/>
</dbReference>
<dbReference type="CDD" id="cd02440">
    <property type="entry name" value="AdoMet_MTases"/>
    <property type="match status" value="1"/>
</dbReference>
<dbReference type="EC" id="2.1.1.33" evidence="9"/>
<keyword evidence="5 9" id="KW-0949">S-adenosyl-L-methionine</keyword>
<comment type="function">
    <text evidence="2 9">Catalyzes the formation of N(7)-methylguanine at position 46 (m7G46) in tRNA.</text>
</comment>
<dbReference type="HAMAP" id="MF_01057">
    <property type="entry name" value="tRNA_methyltr_TrmB"/>
    <property type="match status" value="1"/>
</dbReference>
<dbReference type="PROSITE" id="PS51625">
    <property type="entry name" value="SAM_MT_TRMB"/>
    <property type="match status" value="1"/>
</dbReference>
<evidence type="ECO:0000256" key="6">
    <source>
        <dbReference type="ARBA" id="ARBA00022694"/>
    </source>
</evidence>
<comment type="caution">
    <text evidence="10">The sequence shown here is derived from an EMBL/GenBank/DDBJ whole genome shotgun (WGS) entry which is preliminary data.</text>
</comment>
<dbReference type="UniPathway" id="UPA00989"/>
<feature type="binding site" evidence="9">
    <location>
        <position position="96"/>
    </location>
    <ligand>
        <name>S-adenosyl-L-methionine</name>
        <dbReference type="ChEBI" id="CHEBI:59789"/>
    </ligand>
</feature>
<dbReference type="GO" id="GO:0043527">
    <property type="term" value="C:tRNA methyltransferase complex"/>
    <property type="evidence" value="ECO:0007669"/>
    <property type="project" value="TreeGrafter"/>
</dbReference>